<dbReference type="Pfam" id="PF20152">
    <property type="entry name" value="DUF6534"/>
    <property type="match status" value="1"/>
</dbReference>
<dbReference type="PANTHER" id="PTHR40465">
    <property type="entry name" value="CHROMOSOME 1, WHOLE GENOME SHOTGUN SEQUENCE"/>
    <property type="match status" value="1"/>
</dbReference>
<evidence type="ECO:0000256" key="1">
    <source>
        <dbReference type="SAM" id="Phobius"/>
    </source>
</evidence>
<dbReference type="AlphaFoldDB" id="A0AAD6TS38"/>
<feature type="transmembrane region" description="Helical" evidence="1">
    <location>
        <begin position="33"/>
        <end position="55"/>
    </location>
</feature>
<comment type="caution">
    <text evidence="3">The sequence shown here is derived from an EMBL/GenBank/DDBJ whole genome shotgun (WGS) entry which is preliminary data.</text>
</comment>
<keyword evidence="1" id="KW-1133">Transmembrane helix</keyword>
<gene>
    <name evidence="3" type="ORF">B0H15DRAFT_870523</name>
</gene>
<evidence type="ECO:0000313" key="4">
    <source>
        <dbReference type="Proteomes" id="UP001222325"/>
    </source>
</evidence>
<protein>
    <recommendedName>
        <fullName evidence="2">DUF6534 domain-containing protein</fullName>
    </recommendedName>
</protein>
<dbReference type="PANTHER" id="PTHR40465:SF1">
    <property type="entry name" value="DUF6534 DOMAIN-CONTAINING PROTEIN"/>
    <property type="match status" value="1"/>
</dbReference>
<feature type="transmembrane region" description="Helical" evidence="1">
    <location>
        <begin position="177"/>
        <end position="205"/>
    </location>
</feature>
<feature type="transmembrane region" description="Helical" evidence="1">
    <location>
        <begin position="67"/>
        <end position="90"/>
    </location>
</feature>
<accession>A0AAD6TS38</accession>
<keyword evidence="1" id="KW-0812">Transmembrane</keyword>
<feature type="transmembrane region" description="Helical" evidence="1">
    <location>
        <begin position="110"/>
        <end position="129"/>
    </location>
</feature>
<dbReference type="Proteomes" id="UP001222325">
    <property type="component" value="Unassembled WGS sequence"/>
</dbReference>
<dbReference type="EMBL" id="JARJCN010000128">
    <property type="protein sequence ID" value="KAJ7070454.1"/>
    <property type="molecule type" value="Genomic_DNA"/>
</dbReference>
<feature type="transmembrane region" description="Helical" evidence="1">
    <location>
        <begin position="251"/>
        <end position="268"/>
    </location>
</feature>
<feature type="domain" description="DUF6534" evidence="2">
    <location>
        <begin position="186"/>
        <end position="271"/>
    </location>
</feature>
<evidence type="ECO:0000313" key="3">
    <source>
        <dbReference type="EMBL" id="KAJ7070454.1"/>
    </source>
</evidence>
<keyword evidence="1" id="KW-0472">Membrane</keyword>
<proteinExistence type="predicted"/>
<evidence type="ECO:0000259" key="2">
    <source>
        <dbReference type="Pfam" id="PF20152"/>
    </source>
</evidence>
<sequence length="313" mass="34318">MRRQLPACRGTVSSTRSKARRTQILGHSRLEEILIGSLLNLLFYGALVVQVYIYSACFHADSRILKCIVYLIFLAMTVCVALNCCDVHRWFATGFGDPSFLALPPGNAPFYGVVMSATIGTVVRCLFCARIFVIKRTAWPVALLLALFSVSQCALGVASGIHVYVSAPEQWQDRFNLLFPAWLAGSAIADILAALIMTYLLLSAAVHSSTRDRINRIVWLIIETNSLSAMVAILAVALFFSVPRTSCFEAAMWNLAGIYANTLLAVLNNRAISPRPASVDGGILDIAPSPCRWDIARVESVPEMTFARRQSVL</sequence>
<name>A0AAD6TS38_9AGAR</name>
<dbReference type="InterPro" id="IPR045339">
    <property type="entry name" value="DUF6534"/>
</dbReference>
<keyword evidence="4" id="KW-1185">Reference proteome</keyword>
<organism evidence="3 4">
    <name type="scientific">Mycena belliarum</name>
    <dbReference type="NCBI Taxonomy" id="1033014"/>
    <lineage>
        <taxon>Eukaryota</taxon>
        <taxon>Fungi</taxon>
        <taxon>Dikarya</taxon>
        <taxon>Basidiomycota</taxon>
        <taxon>Agaricomycotina</taxon>
        <taxon>Agaricomycetes</taxon>
        <taxon>Agaricomycetidae</taxon>
        <taxon>Agaricales</taxon>
        <taxon>Marasmiineae</taxon>
        <taxon>Mycenaceae</taxon>
        <taxon>Mycena</taxon>
    </lineage>
</organism>
<feature type="transmembrane region" description="Helical" evidence="1">
    <location>
        <begin position="217"/>
        <end position="239"/>
    </location>
</feature>
<feature type="transmembrane region" description="Helical" evidence="1">
    <location>
        <begin position="141"/>
        <end position="165"/>
    </location>
</feature>
<reference evidence="3" key="1">
    <citation type="submission" date="2023-03" db="EMBL/GenBank/DDBJ databases">
        <title>Massive genome expansion in bonnet fungi (Mycena s.s.) driven by repeated elements and novel gene families across ecological guilds.</title>
        <authorList>
            <consortium name="Lawrence Berkeley National Laboratory"/>
            <person name="Harder C.B."/>
            <person name="Miyauchi S."/>
            <person name="Viragh M."/>
            <person name="Kuo A."/>
            <person name="Thoen E."/>
            <person name="Andreopoulos B."/>
            <person name="Lu D."/>
            <person name="Skrede I."/>
            <person name="Drula E."/>
            <person name="Henrissat B."/>
            <person name="Morin E."/>
            <person name="Kohler A."/>
            <person name="Barry K."/>
            <person name="LaButti K."/>
            <person name="Morin E."/>
            <person name="Salamov A."/>
            <person name="Lipzen A."/>
            <person name="Mereny Z."/>
            <person name="Hegedus B."/>
            <person name="Baldrian P."/>
            <person name="Stursova M."/>
            <person name="Weitz H."/>
            <person name="Taylor A."/>
            <person name="Grigoriev I.V."/>
            <person name="Nagy L.G."/>
            <person name="Martin F."/>
            <person name="Kauserud H."/>
        </authorList>
    </citation>
    <scope>NUCLEOTIDE SEQUENCE</scope>
    <source>
        <strain evidence="3">CBHHK173m</strain>
    </source>
</reference>